<sequence>MHPISDEARRSVLDEAERLRLLSPTERDLIRLVHEPGFSRWLEQIKSIGGCAHPIYLAGHTTTRDAVTGEMLRRYSTSDEPGGRMPVRCRNRRETRCEPCSYLHAGDTFQLVRSGLLGGKGVTDGVQRHPRLFVTLTAPSFGAVHRASGPDRSLCRPRRDGGTCEHGRPLGCGHQHADTDSLVGQPLCPDCYDYAGHVLWHASAGSLWNRYCHMLRRHLATAVGITQTRLREHLTVSFAKVAEYQRRGAVHFHAVIRLDGPDGPSSPPPLWATTELLEGAVRSAAEQVEVHTPYSPATGERVIKCGKQIDVHPIRSDAFTESSAVTDNAVAAYVAKYVSKSVGDAGGIDYRIQDFDSIRLAPVSPHLRALMAACWRLGGLVELEALNLRAWAHTLGYRGHVLTKSRQYSTTYGALRAVRADYQGGGLLALEDRETVTDSAWRYVGSGHSPAEADFAYGIAEDLASLRDIRRDMIAEGWKYAA</sequence>
<comment type="caution">
    <text evidence="1">The sequence shown here is derived from an EMBL/GenBank/DDBJ whole genome shotgun (WGS) entry which is preliminary data.</text>
</comment>
<dbReference type="Proteomes" id="UP000053923">
    <property type="component" value="Unassembled WGS sequence"/>
</dbReference>
<evidence type="ECO:0000313" key="2">
    <source>
        <dbReference type="Proteomes" id="UP000053923"/>
    </source>
</evidence>
<evidence type="ECO:0000313" key="1">
    <source>
        <dbReference type="EMBL" id="KUL34770.1"/>
    </source>
</evidence>
<reference evidence="2" key="1">
    <citation type="submission" date="2015-10" db="EMBL/GenBank/DDBJ databases">
        <authorList>
            <person name="Ju K.-S."/>
            <person name="Doroghazi J.R."/>
            <person name="Metcalf W.W."/>
        </authorList>
    </citation>
    <scope>NUCLEOTIDE SEQUENCE [LARGE SCALE GENOMIC DNA]</scope>
    <source>
        <strain evidence="2">NRRL 3151</strain>
    </source>
</reference>
<dbReference type="InterPro" id="IPR046828">
    <property type="entry name" value="RepSA"/>
</dbReference>
<dbReference type="Pfam" id="PF20199">
    <property type="entry name" value="RepSA"/>
    <property type="match status" value="1"/>
</dbReference>
<protein>
    <submittedName>
        <fullName evidence="1">Plasmid replication initiator protein</fullName>
    </submittedName>
</protein>
<gene>
    <name evidence="1" type="ORF">ADL12_20610</name>
</gene>
<dbReference type="EMBL" id="LLZG01000165">
    <property type="protein sequence ID" value="KUL34770.1"/>
    <property type="molecule type" value="Genomic_DNA"/>
</dbReference>
<organism evidence="1 2">
    <name type="scientific">Streptomyces regalis</name>
    <dbReference type="NCBI Taxonomy" id="68262"/>
    <lineage>
        <taxon>Bacteria</taxon>
        <taxon>Bacillati</taxon>
        <taxon>Actinomycetota</taxon>
        <taxon>Actinomycetes</taxon>
        <taxon>Kitasatosporales</taxon>
        <taxon>Streptomycetaceae</taxon>
        <taxon>Streptomyces</taxon>
    </lineage>
</organism>
<proteinExistence type="predicted"/>
<keyword evidence="2" id="KW-1185">Reference proteome</keyword>
<name>A0A0X3UQL0_9ACTN</name>
<dbReference type="RefSeq" id="WP_062704140.1">
    <property type="nucleotide sequence ID" value="NZ_LLZG01000165.1"/>
</dbReference>
<dbReference type="AlphaFoldDB" id="A0A0X3UQL0"/>
<accession>A0A0X3UQL0</accession>